<gene>
    <name evidence="2" type="ORF">E5Q11_08800</name>
</gene>
<accession>A0A4Z1BRR4</accession>
<dbReference type="Pfam" id="PF18914">
    <property type="entry name" value="DUF5666"/>
    <property type="match status" value="4"/>
</dbReference>
<name>A0A4Z1BRR4_9GAMM</name>
<proteinExistence type="predicted"/>
<dbReference type="PROSITE" id="PS51257">
    <property type="entry name" value="PROKAR_LIPOPROTEIN"/>
    <property type="match status" value="1"/>
</dbReference>
<feature type="domain" description="DUF5666" evidence="1">
    <location>
        <begin position="217"/>
        <end position="260"/>
    </location>
</feature>
<dbReference type="OrthoDB" id="5622949at2"/>
<dbReference type="RefSeq" id="WP_135803017.1">
    <property type="nucleotide sequence ID" value="NZ_SRPF01000002.1"/>
</dbReference>
<feature type="domain" description="DUF5666" evidence="1">
    <location>
        <begin position="132"/>
        <end position="181"/>
    </location>
</feature>
<evidence type="ECO:0000313" key="2">
    <source>
        <dbReference type="EMBL" id="TGN40355.1"/>
    </source>
</evidence>
<dbReference type="Proteomes" id="UP000298325">
    <property type="component" value="Unassembled WGS sequence"/>
</dbReference>
<evidence type="ECO:0000259" key="1">
    <source>
        <dbReference type="Pfam" id="PF18914"/>
    </source>
</evidence>
<feature type="domain" description="DUF5666" evidence="1">
    <location>
        <begin position="280"/>
        <end position="342"/>
    </location>
</feature>
<comment type="caution">
    <text evidence="2">The sequence shown here is derived from an EMBL/GenBank/DDBJ whole genome shotgun (WGS) entry which is preliminary data.</text>
</comment>
<dbReference type="AlphaFoldDB" id="A0A4Z1BRR4"/>
<dbReference type="EMBL" id="SRPF01000002">
    <property type="protein sequence ID" value="TGN40355.1"/>
    <property type="molecule type" value="Genomic_DNA"/>
</dbReference>
<organism evidence="2 3">
    <name type="scientific">Marinobacter confluentis</name>
    <dbReference type="NCBI Taxonomy" id="1697557"/>
    <lineage>
        <taxon>Bacteria</taxon>
        <taxon>Pseudomonadati</taxon>
        <taxon>Pseudomonadota</taxon>
        <taxon>Gammaproteobacteria</taxon>
        <taxon>Pseudomonadales</taxon>
        <taxon>Marinobacteraceae</taxon>
        <taxon>Marinobacter</taxon>
    </lineage>
</organism>
<feature type="domain" description="DUF5666" evidence="1">
    <location>
        <begin position="352"/>
        <end position="413"/>
    </location>
</feature>
<keyword evidence="3" id="KW-1185">Reference proteome</keyword>
<reference evidence="2 3" key="1">
    <citation type="submission" date="2019-04" db="EMBL/GenBank/DDBJ databases">
        <authorList>
            <person name="Park S."/>
            <person name="Yoon J.-H."/>
        </authorList>
    </citation>
    <scope>NUCLEOTIDE SEQUENCE [LARGE SCALE GENOMIC DNA]</scope>
    <source>
        <strain evidence="2 3">HJM-18</strain>
    </source>
</reference>
<dbReference type="InterPro" id="IPR043724">
    <property type="entry name" value="DUF5666"/>
</dbReference>
<protein>
    <recommendedName>
        <fullName evidence="1">DUF5666 domain-containing protein</fullName>
    </recommendedName>
</protein>
<sequence length="519" mass="54886">MKPKSIQSAVRYTLVALSAGVLVACGGGGGGGGSFGVADGGIRGTGSSVGPVSGFGSVFVNGVQFDTGGLNGQVTGDDGITFEENLDEGMILRVDGEWRANGEGTASELEYDDTLRGPITVESAWDPASKTAVISILGLRVNIDRQTVIKGVPLPENLATDDLVRVSGWRLADGEFRASLVRVHSGSATAFDIDNEIELEGEIRGFDPVPCSFEIGTVIVDCNNLSFGSTLNPGDLADGVIVEVEGNLNLAGTELLATEIREDDQRRYRRGTEDDIEFSGPVAENFDANTESFVINGITVFVTSDTEFDDGLSAPDLVVGLLIQVEGDYQSDGTTVIADEIELREANAEVDGPIGAALNRTEGTFTVGGVLVQITSATVIENDDDSQLPREQLLDRLTTGVEVEVEGIEREDDSGIFLEALNIEIDDQESGAELGEVEPPEFELQGKLRSVDAESISILGVEMRALAGAYDGSSAGILQGLINVSEGVYPLVEVEYVPLSGQAFLYDATEIELEEQDDD</sequence>
<evidence type="ECO:0000313" key="3">
    <source>
        <dbReference type="Proteomes" id="UP000298325"/>
    </source>
</evidence>